<protein>
    <submittedName>
        <fullName evidence="2">Alpha/beta hydrolase</fullName>
    </submittedName>
</protein>
<dbReference type="InterPro" id="IPR000383">
    <property type="entry name" value="Xaa-Pro-like_dom"/>
</dbReference>
<dbReference type="AlphaFoldDB" id="A0A934K970"/>
<dbReference type="Proteomes" id="UP000620075">
    <property type="component" value="Unassembled WGS sequence"/>
</dbReference>
<dbReference type="PANTHER" id="PTHR47751">
    <property type="entry name" value="SUPERFAMILY HYDROLASE, PUTATIVE (AFU_ORTHOLOGUE AFUA_2G16580)-RELATED"/>
    <property type="match status" value="1"/>
</dbReference>
<name>A0A934K970_9BACT</name>
<dbReference type="Gene3D" id="1.10.10.800">
    <property type="match status" value="1"/>
</dbReference>
<dbReference type="GO" id="GO:0016787">
    <property type="term" value="F:hydrolase activity"/>
    <property type="evidence" value="ECO:0007669"/>
    <property type="project" value="UniProtKB-KW"/>
</dbReference>
<dbReference type="PANTHER" id="PTHR47751:SF2">
    <property type="entry name" value="DLTD N-TERMINAL DOMAIN PROTEIN (AFU_ORTHOLOGUE AFUA_8G00380)-RELATED"/>
    <property type="match status" value="1"/>
</dbReference>
<dbReference type="EMBL" id="JAEKNQ010000024">
    <property type="protein sequence ID" value="MBJ7602817.1"/>
    <property type="molecule type" value="Genomic_DNA"/>
</dbReference>
<dbReference type="Pfam" id="PF02129">
    <property type="entry name" value="Peptidase_S15"/>
    <property type="match status" value="1"/>
</dbReference>
<evidence type="ECO:0000313" key="2">
    <source>
        <dbReference type="EMBL" id="MBJ7602817.1"/>
    </source>
</evidence>
<feature type="domain" description="Xaa-Pro dipeptidyl-peptidase-like" evidence="1">
    <location>
        <begin position="12"/>
        <end position="144"/>
    </location>
</feature>
<accession>A0A934K970</accession>
<organism evidence="2 3">
    <name type="scientific">Candidatus Dormiibacter inghamiae</name>
    <dbReference type="NCBI Taxonomy" id="3127013"/>
    <lineage>
        <taxon>Bacteria</taxon>
        <taxon>Bacillati</taxon>
        <taxon>Candidatus Dormiibacterota</taxon>
        <taxon>Candidatus Dormibacteria</taxon>
        <taxon>Candidatus Dormibacterales</taxon>
        <taxon>Candidatus Dormibacteraceae</taxon>
        <taxon>Candidatus Dormiibacter</taxon>
    </lineage>
</organism>
<keyword evidence="2" id="KW-0378">Hydrolase</keyword>
<dbReference type="InterPro" id="IPR051411">
    <property type="entry name" value="Polyketide_trans_af380"/>
</dbReference>
<dbReference type="Gene3D" id="3.40.50.1820">
    <property type="entry name" value="alpha/beta hydrolase"/>
    <property type="match status" value="1"/>
</dbReference>
<comment type="caution">
    <text evidence="2">The sequence shown here is derived from an EMBL/GenBank/DDBJ whole genome shotgun (WGS) entry which is preliminary data.</text>
</comment>
<dbReference type="RefSeq" id="WP_338177794.1">
    <property type="nucleotide sequence ID" value="NZ_JAEKNQ010000024.1"/>
</dbReference>
<evidence type="ECO:0000259" key="1">
    <source>
        <dbReference type="Pfam" id="PF02129"/>
    </source>
</evidence>
<reference evidence="2 3" key="1">
    <citation type="submission" date="2020-10" db="EMBL/GenBank/DDBJ databases">
        <title>Ca. Dormibacterota MAGs.</title>
        <authorList>
            <person name="Montgomery K."/>
        </authorList>
    </citation>
    <scope>NUCLEOTIDE SEQUENCE [LARGE SCALE GENOMIC DNA]</scope>
    <source>
        <strain evidence="2">SC8811_S16_3</strain>
    </source>
</reference>
<evidence type="ECO:0000313" key="3">
    <source>
        <dbReference type="Proteomes" id="UP000620075"/>
    </source>
</evidence>
<dbReference type="InterPro" id="IPR029058">
    <property type="entry name" value="AB_hydrolase_fold"/>
</dbReference>
<gene>
    <name evidence="2" type="ORF">JF888_06440</name>
</gene>
<dbReference type="SUPFAM" id="SSF53474">
    <property type="entry name" value="alpha/beta-Hydrolases"/>
    <property type="match status" value="1"/>
</dbReference>
<proteinExistence type="predicted"/>
<sequence>MKRRSVNFFSDRCRLDGDLYLPADRPGHERLPAVVACSGYTGLKDIHPARFARALVPRGYVCLTFDYRGHGYSEGERSRLIPQDEVEDVRAAVSYLTTLPEVDSGRVGLLGWALGGGVVIAAAADDLHVRAVATCNAIGDGARSLRFMHDEQSWRRLLEQVDADRRERVGRGRSQVVHPFDIVRLDLDEQTSEYVGEELYRFAGFGSGATLESADHLLRFRPELVVDRIAPRPLLLIHAANNRLHSADESRELHRRAGEPKELVLLEGTGHTEWMFDDHPTFQRVVDLILKFFDTSLSASVGSDRLVPQPIPGGSAQ</sequence>